<dbReference type="Proteomes" id="UP000018838">
    <property type="component" value="Chromosome"/>
</dbReference>
<dbReference type="KEGG" id="lok:Loa_01981"/>
<dbReference type="Gene3D" id="1.10.10.2560">
    <property type="match status" value="1"/>
</dbReference>
<name>W0BFP8_9GAMM</name>
<protein>
    <submittedName>
        <fullName evidence="1">Uncharacterized protein</fullName>
    </submittedName>
</protein>
<reference evidence="1 2" key="1">
    <citation type="journal article" date="2013" name="Int. J. Med. Microbiol.">
        <title>Legionella oakridgensis ATCC 33761 genome sequence and phenotypic characterization reveals its replication capacity in amoebae.</title>
        <authorList>
            <person name="Brzuszkiewicz E."/>
            <person name="Schulz T."/>
            <person name="Rydzewski K."/>
            <person name="Daniel R."/>
            <person name="Gillmaier N."/>
            <person name="Dittmann C."/>
            <person name="Holland G."/>
            <person name="Schunder E."/>
            <person name="Lautner M."/>
            <person name="Eisenreich W."/>
            <person name="Luck C."/>
            <person name="Heuner K."/>
        </authorList>
    </citation>
    <scope>NUCLEOTIDE SEQUENCE [LARGE SCALE GENOMIC DNA]</scope>
    <source>
        <strain>OR-10</strain>
        <strain evidence="2">ATCC 33761</strain>
    </source>
</reference>
<dbReference type="STRING" id="1268635.Loa_01981"/>
<organism evidence="1 2">
    <name type="scientific">Legionella oakridgensis ATCC 33761 = DSM 21215</name>
    <dbReference type="NCBI Taxonomy" id="1268635"/>
    <lineage>
        <taxon>Bacteria</taxon>
        <taxon>Pseudomonadati</taxon>
        <taxon>Pseudomonadota</taxon>
        <taxon>Gammaproteobacteria</taxon>
        <taxon>Legionellales</taxon>
        <taxon>Legionellaceae</taxon>
        <taxon>Legionella</taxon>
    </lineage>
</organism>
<evidence type="ECO:0000313" key="2">
    <source>
        <dbReference type="Proteomes" id="UP000018838"/>
    </source>
</evidence>
<proteinExistence type="predicted"/>
<evidence type="ECO:0000313" key="1">
    <source>
        <dbReference type="EMBL" id="AHE67526.1"/>
    </source>
</evidence>
<dbReference type="EMBL" id="CP004006">
    <property type="protein sequence ID" value="AHE67526.1"/>
    <property type="molecule type" value="Genomic_DNA"/>
</dbReference>
<dbReference type="RefSeq" id="WP_052335925.1">
    <property type="nucleotide sequence ID" value="NZ_CP004006.1"/>
</dbReference>
<dbReference type="AlphaFoldDB" id="W0BFP8"/>
<gene>
    <name evidence="1" type="ORF">Loa_01981</name>
</gene>
<dbReference type="PATRIC" id="fig|1268635.3.peg.2019"/>
<accession>W0BFP8</accession>
<dbReference type="eggNOG" id="COG0500">
    <property type="taxonomic scope" value="Bacteria"/>
</dbReference>
<sequence>MTPAFVIEKNLDLYALLGYLNTWSAVKEYQKYNHENPIELIINDLQAVWGDPKEQRIMRWPLHVLAGLIH</sequence>
<keyword evidence="2" id="KW-1185">Reference proteome</keyword>
<dbReference type="HOGENOM" id="CLU_2752897_0_0_6"/>